<evidence type="ECO:0000313" key="3">
    <source>
        <dbReference type="EMBL" id="MFC4913505.1"/>
    </source>
</evidence>
<dbReference type="InterPro" id="IPR007278">
    <property type="entry name" value="DUF397"/>
</dbReference>
<proteinExistence type="predicted"/>
<name>A0ABV9UAA3_9ACTN</name>
<sequence>MSKPSGAENRFHKSSYSDGGNGCVEVAASEAGCSVRDSKDADGPVLAADAASWQHLLEHVKRSDLARVLRRTR</sequence>
<dbReference type="Pfam" id="PF04149">
    <property type="entry name" value="DUF397"/>
    <property type="match status" value="1"/>
</dbReference>
<feature type="domain" description="DUF397" evidence="2">
    <location>
        <begin position="10"/>
        <end position="61"/>
    </location>
</feature>
<evidence type="ECO:0000313" key="4">
    <source>
        <dbReference type="Proteomes" id="UP001595872"/>
    </source>
</evidence>
<reference evidence="4" key="1">
    <citation type="journal article" date="2019" name="Int. J. Syst. Evol. Microbiol.">
        <title>The Global Catalogue of Microorganisms (GCM) 10K type strain sequencing project: providing services to taxonomists for standard genome sequencing and annotation.</title>
        <authorList>
            <consortium name="The Broad Institute Genomics Platform"/>
            <consortium name="The Broad Institute Genome Sequencing Center for Infectious Disease"/>
            <person name="Wu L."/>
            <person name="Ma J."/>
        </authorList>
    </citation>
    <scope>NUCLEOTIDE SEQUENCE [LARGE SCALE GENOMIC DNA]</scope>
    <source>
        <strain evidence="4">KLKA75</strain>
    </source>
</reference>
<comment type="caution">
    <text evidence="3">The sequence shown here is derived from an EMBL/GenBank/DDBJ whole genome shotgun (WGS) entry which is preliminary data.</text>
</comment>
<gene>
    <name evidence="3" type="ORF">ACFPCY_39835</name>
</gene>
<organism evidence="3 4">
    <name type="scientific">Actinomadura gamaensis</name>
    <dbReference type="NCBI Taxonomy" id="1763541"/>
    <lineage>
        <taxon>Bacteria</taxon>
        <taxon>Bacillati</taxon>
        <taxon>Actinomycetota</taxon>
        <taxon>Actinomycetes</taxon>
        <taxon>Streptosporangiales</taxon>
        <taxon>Thermomonosporaceae</taxon>
        <taxon>Actinomadura</taxon>
    </lineage>
</organism>
<accession>A0ABV9UAA3</accession>
<evidence type="ECO:0000256" key="1">
    <source>
        <dbReference type="SAM" id="MobiDB-lite"/>
    </source>
</evidence>
<dbReference type="RefSeq" id="WP_378264489.1">
    <property type="nucleotide sequence ID" value="NZ_JBHSIT010000017.1"/>
</dbReference>
<keyword evidence="4" id="KW-1185">Reference proteome</keyword>
<dbReference type="EMBL" id="JBHSIT010000017">
    <property type="protein sequence ID" value="MFC4913505.1"/>
    <property type="molecule type" value="Genomic_DNA"/>
</dbReference>
<dbReference type="Proteomes" id="UP001595872">
    <property type="component" value="Unassembled WGS sequence"/>
</dbReference>
<evidence type="ECO:0000259" key="2">
    <source>
        <dbReference type="Pfam" id="PF04149"/>
    </source>
</evidence>
<feature type="region of interest" description="Disordered" evidence="1">
    <location>
        <begin position="1"/>
        <end position="21"/>
    </location>
</feature>
<protein>
    <submittedName>
        <fullName evidence="3">DUF397 domain-containing protein</fullName>
    </submittedName>
</protein>